<protein>
    <submittedName>
        <fullName evidence="1">Uncharacterized protein</fullName>
    </submittedName>
</protein>
<dbReference type="AlphaFoldDB" id="A0A8W8MHE6"/>
<evidence type="ECO:0000313" key="2">
    <source>
        <dbReference type="Proteomes" id="UP000005408"/>
    </source>
</evidence>
<dbReference type="EnsemblMetazoa" id="G34161.1">
    <property type="protein sequence ID" value="G34161.1:cds"/>
    <property type="gene ID" value="G34161"/>
</dbReference>
<dbReference type="Proteomes" id="UP000005408">
    <property type="component" value="Unassembled WGS sequence"/>
</dbReference>
<name>A0A8W8MHE6_MAGGI</name>
<evidence type="ECO:0000313" key="1">
    <source>
        <dbReference type="EnsemblMetazoa" id="G34161.1:cds"/>
    </source>
</evidence>
<proteinExistence type="predicted"/>
<sequence length="78" mass="8838">MRRKVALSSTAITMLTVNTRLIRCRTKTEGEDIVLSTTVPIIRENCIDGRWRIALSTGKDTKIVLAKRLSGCFAFQRR</sequence>
<keyword evidence="2" id="KW-1185">Reference proteome</keyword>
<reference evidence="1" key="1">
    <citation type="submission" date="2022-08" db="UniProtKB">
        <authorList>
            <consortium name="EnsemblMetazoa"/>
        </authorList>
    </citation>
    <scope>IDENTIFICATION</scope>
    <source>
        <strain evidence="1">05x7-T-G4-1.051#20</strain>
    </source>
</reference>
<accession>A0A8W8MHE6</accession>
<organism evidence="1 2">
    <name type="scientific">Magallana gigas</name>
    <name type="common">Pacific oyster</name>
    <name type="synonym">Crassostrea gigas</name>
    <dbReference type="NCBI Taxonomy" id="29159"/>
    <lineage>
        <taxon>Eukaryota</taxon>
        <taxon>Metazoa</taxon>
        <taxon>Spiralia</taxon>
        <taxon>Lophotrochozoa</taxon>
        <taxon>Mollusca</taxon>
        <taxon>Bivalvia</taxon>
        <taxon>Autobranchia</taxon>
        <taxon>Pteriomorphia</taxon>
        <taxon>Ostreida</taxon>
        <taxon>Ostreoidea</taxon>
        <taxon>Ostreidae</taxon>
        <taxon>Magallana</taxon>
    </lineage>
</organism>